<accession>A0A6D2IBD5</accession>
<name>A0A6D2IBD5_9BRAS</name>
<dbReference type="InterPro" id="IPR045040">
    <property type="entry name" value="PORR_fam"/>
</dbReference>
<dbReference type="SMART" id="SM00331">
    <property type="entry name" value="PP2C_SIG"/>
    <property type="match status" value="1"/>
</dbReference>
<organism evidence="3 4">
    <name type="scientific">Microthlaspi erraticum</name>
    <dbReference type="NCBI Taxonomy" id="1685480"/>
    <lineage>
        <taxon>Eukaryota</taxon>
        <taxon>Viridiplantae</taxon>
        <taxon>Streptophyta</taxon>
        <taxon>Embryophyta</taxon>
        <taxon>Tracheophyta</taxon>
        <taxon>Spermatophyta</taxon>
        <taxon>Magnoliopsida</taxon>
        <taxon>eudicotyledons</taxon>
        <taxon>Gunneridae</taxon>
        <taxon>Pentapetalae</taxon>
        <taxon>rosids</taxon>
        <taxon>malvids</taxon>
        <taxon>Brassicales</taxon>
        <taxon>Brassicaceae</taxon>
        <taxon>Coluteocarpeae</taxon>
        <taxon>Microthlaspi</taxon>
    </lineage>
</organism>
<protein>
    <recommendedName>
        <fullName evidence="2">PPM-type phosphatase domain-containing protein</fullName>
    </recommendedName>
</protein>
<feature type="compositionally biased region" description="Low complexity" evidence="1">
    <location>
        <begin position="53"/>
        <end position="65"/>
    </location>
</feature>
<evidence type="ECO:0000313" key="4">
    <source>
        <dbReference type="Proteomes" id="UP000467841"/>
    </source>
</evidence>
<gene>
    <name evidence="3" type="ORF">MERR_LOCUS12784</name>
</gene>
<keyword evidence="4" id="KW-1185">Reference proteome</keyword>
<feature type="compositionally biased region" description="Basic and acidic residues" evidence="1">
    <location>
        <begin position="185"/>
        <end position="196"/>
    </location>
</feature>
<dbReference type="SMART" id="SM00332">
    <property type="entry name" value="PP2Cc"/>
    <property type="match status" value="1"/>
</dbReference>
<feature type="domain" description="PPM-type phosphatase" evidence="2">
    <location>
        <begin position="423"/>
        <end position="670"/>
    </location>
</feature>
<dbReference type="EMBL" id="CACVBM020000999">
    <property type="protein sequence ID" value="CAA7025549.1"/>
    <property type="molecule type" value="Genomic_DNA"/>
</dbReference>
<evidence type="ECO:0000313" key="3">
    <source>
        <dbReference type="EMBL" id="CAA7025549.1"/>
    </source>
</evidence>
<evidence type="ECO:0000259" key="2">
    <source>
        <dbReference type="PROSITE" id="PS51746"/>
    </source>
</evidence>
<proteinExistence type="predicted"/>
<sequence length="1068" mass="119989">MADHLILSLQPPTFLIFPSSLHRRLGLSRKFPGGTRFSVPELRLSSQLQLANSTSPSQSSSSSSSPPFPHPDSAPEKFDLVSSTQLKDGSHVFRFGDANEIERYLETEEKARCLEVEKQQHAKIAEKASEVSRKQGLKDGHASDIESGDSSEEEERAPPPANLSNVIKIKDRKRVRSPTKKKKELLRSEDKAEAKVDSVSNPSSAVSVAEAIPTSSTEEKVVVSKKSEPINENVEPLSSEVMEEVSVNEIKDCETNGYQQLTEDRVEVQARPIPSTPQEGSQSELYDLKEVLHVSTIEPDDNVDVREEPMKTFEAEENLVVVPTATAAVSPDELVSTSEATHSSIGEIAETPEVANDRGNVASTTEDEITVNDTKADNGSLSKTVSDTKVEDIQLPAPETVGVEPIEVVSVREELVSKAFYLDSGVASLQSPVKALAGREDAYFVSNHNWLGVADGVSQWSFQGVIRGTYAQELMSNCQNIISAETDKIAEPVQVLHKSVTETKSPGSSTALIAHLHHNELHIANIGDSGFMVIRNGRLLQKSSPMFHHFCFPLQIRQGNDDVLKLAEVYHVNLEEGDVVITATDGLFDNLYEKEIVSIVCKSLEQSLEPQKVAELLAAKAQEVGRSETERTPFADAAEEEGYDGYKGGSEEEVKMRFFQGNSSLTLNPIKSKLATKILPSLIHLILVKPFSQSTSIPTKQDRVRDHGYDNYMEVEKKIRKVVKFHSLILSQPNNTIAVSLLDTLARRLGLGFKQHEPGAFILKFPHVFEVYEHPVQRILYCRLTRKALDQIRHEHEAVLAQIPDAVTRIRKLVMMSNTGRIRLEHIRIARAEFGLPEDFEYSVILKHPELFKLIDAEETRDKYIEIVEKEPNLSVCAIERVREIEYRTKGIDAEDVRFSFVVNFPPGFKIGKYFRIAVWKWQRLPYWSPYEDISGYDLRSLEAQKRLEKRAVACIHELLSLTVEKKITLERIAHFRNVMNLPKRLKEFLLQHQGIFYISTRGNHGKLHTVFLREGYKRGELVEPNDVYLARRRLAELVLMSPRKAKVDAELVSYRNGLDDEDDDEIE</sequence>
<dbReference type="Pfam" id="PF11955">
    <property type="entry name" value="PORR"/>
    <property type="match status" value="1"/>
</dbReference>
<feature type="compositionally biased region" description="Basic residues" evidence="1">
    <location>
        <begin position="170"/>
        <end position="184"/>
    </location>
</feature>
<feature type="compositionally biased region" description="Acidic residues" evidence="1">
    <location>
        <begin position="146"/>
        <end position="155"/>
    </location>
</feature>
<dbReference type="PROSITE" id="PS51746">
    <property type="entry name" value="PPM_2"/>
    <property type="match status" value="1"/>
</dbReference>
<evidence type="ECO:0000256" key="1">
    <source>
        <dbReference type="SAM" id="MobiDB-lite"/>
    </source>
</evidence>
<dbReference type="Proteomes" id="UP000467841">
    <property type="component" value="Unassembled WGS sequence"/>
</dbReference>
<dbReference type="InterPro" id="IPR021099">
    <property type="entry name" value="PORR_domain"/>
</dbReference>
<dbReference type="OrthoDB" id="657547at2759"/>
<dbReference type="PANTHER" id="PTHR31476">
    <property type="entry name" value="PROTEIN WHAT'S THIS FACTOR 1 HOMOLOG, CHLOROPLASTIC"/>
    <property type="match status" value="1"/>
</dbReference>
<reference evidence="3" key="1">
    <citation type="submission" date="2020-01" db="EMBL/GenBank/DDBJ databases">
        <authorList>
            <person name="Mishra B."/>
        </authorList>
    </citation>
    <scope>NUCLEOTIDE SEQUENCE [LARGE SCALE GENOMIC DNA]</scope>
</reference>
<dbReference type="AlphaFoldDB" id="A0A6D2IBD5"/>
<dbReference type="Pfam" id="PF00481">
    <property type="entry name" value="PP2C"/>
    <property type="match status" value="1"/>
</dbReference>
<feature type="compositionally biased region" description="Basic and acidic residues" evidence="1">
    <location>
        <begin position="124"/>
        <end position="144"/>
    </location>
</feature>
<dbReference type="GO" id="GO:0003723">
    <property type="term" value="F:RNA binding"/>
    <property type="evidence" value="ECO:0007669"/>
    <property type="project" value="InterPro"/>
</dbReference>
<dbReference type="Gene3D" id="3.60.40.10">
    <property type="entry name" value="PPM-type phosphatase domain"/>
    <property type="match status" value="1"/>
</dbReference>
<dbReference type="InterPro" id="IPR001932">
    <property type="entry name" value="PPM-type_phosphatase-like_dom"/>
</dbReference>
<dbReference type="InterPro" id="IPR036457">
    <property type="entry name" value="PPM-type-like_dom_sf"/>
</dbReference>
<comment type="caution">
    <text evidence="3">The sequence shown here is derived from an EMBL/GenBank/DDBJ whole genome shotgun (WGS) entry which is preliminary data.</text>
</comment>
<feature type="region of interest" description="Disordered" evidence="1">
    <location>
        <begin position="124"/>
        <end position="198"/>
    </location>
</feature>
<feature type="region of interest" description="Disordered" evidence="1">
    <location>
        <begin position="48"/>
        <end position="77"/>
    </location>
</feature>
<dbReference type="SUPFAM" id="SSF81606">
    <property type="entry name" value="PP2C-like"/>
    <property type="match status" value="1"/>
</dbReference>
<dbReference type="PANTHER" id="PTHR31476:SF9">
    <property type="entry name" value="PROTEIN ROOT PRIMORDIUM DEFECTIVE 1"/>
    <property type="match status" value="1"/>
</dbReference>